<gene>
    <name evidence="1" type="ORF">IV56_GL000606</name>
</gene>
<dbReference type="AlphaFoldDB" id="A0A0R2MTU4"/>
<reference evidence="1 2" key="1">
    <citation type="journal article" date="2015" name="Genome Announc.">
        <title>Expanding the biotechnology potential of lactobacilli through comparative genomics of 213 strains and associated genera.</title>
        <authorList>
            <person name="Sun Z."/>
            <person name="Harris H.M."/>
            <person name="McCann A."/>
            <person name="Guo C."/>
            <person name="Argimon S."/>
            <person name="Zhang W."/>
            <person name="Yang X."/>
            <person name="Jeffery I.B."/>
            <person name="Cooney J.C."/>
            <person name="Kagawa T.F."/>
            <person name="Liu W."/>
            <person name="Song Y."/>
            <person name="Salvetti E."/>
            <person name="Wrobel A."/>
            <person name="Rasinkangas P."/>
            <person name="Parkhill J."/>
            <person name="Rea M.C."/>
            <person name="O'Sullivan O."/>
            <person name="Ritari J."/>
            <person name="Douillard F.P."/>
            <person name="Paul Ross R."/>
            <person name="Yang R."/>
            <person name="Briner A.E."/>
            <person name="Felis G.E."/>
            <person name="de Vos W.M."/>
            <person name="Barrangou R."/>
            <person name="Klaenhammer T.R."/>
            <person name="Caufield P.W."/>
            <person name="Cui Y."/>
            <person name="Zhang H."/>
            <person name="O'Toole P.W."/>
        </authorList>
    </citation>
    <scope>NUCLEOTIDE SEQUENCE [LARGE SCALE GENOMIC DNA]</scope>
    <source>
        <strain evidence="1 2">DSM 24301</strain>
    </source>
</reference>
<evidence type="ECO:0000313" key="2">
    <source>
        <dbReference type="Proteomes" id="UP000050969"/>
    </source>
</evidence>
<dbReference type="EMBL" id="JQCE01000027">
    <property type="protein sequence ID" value="KRO16919.1"/>
    <property type="molecule type" value="Genomic_DNA"/>
</dbReference>
<keyword evidence="2" id="KW-1185">Reference proteome</keyword>
<proteinExistence type="predicted"/>
<protein>
    <submittedName>
        <fullName evidence="1">Uncharacterized protein</fullName>
    </submittedName>
</protein>
<dbReference type="RefSeq" id="WP_054777127.1">
    <property type="nucleotide sequence ID" value="NZ_BBBX01000008.1"/>
</dbReference>
<name>A0A0R2MTU4_9LACO</name>
<accession>A0A0R2MTU4</accession>
<evidence type="ECO:0000313" key="1">
    <source>
        <dbReference type="EMBL" id="KRO16919.1"/>
    </source>
</evidence>
<dbReference type="Proteomes" id="UP000050969">
    <property type="component" value="Unassembled WGS sequence"/>
</dbReference>
<comment type="caution">
    <text evidence="1">The sequence shown here is derived from an EMBL/GenBank/DDBJ whole genome shotgun (WGS) entry which is preliminary data.</text>
</comment>
<dbReference type="PATRIC" id="fig|1293598.4.peg.648"/>
<dbReference type="OrthoDB" id="2302008at2"/>
<organism evidence="1 2">
    <name type="scientific">Lacticaseibacillus saniviri JCM 17471 = DSM 24301</name>
    <dbReference type="NCBI Taxonomy" id="1293598"/>
    <lineage>
        <taxon>Bacteria</taxon>
        <taxon>Bacillati</taxon>
        <taxon>Bacillota</taxon>
        <taxon>Bacilli</taxon>
        <taxon>Lactobacillales</taxon>
        <taxon>Lactobacillaceae</taxon>
        <taxon>Lacticaseibacillus</taxon>
    </lineage>
</organism>
<sequence>MKLYQGLTQVTLNTEMADDSPNYAITTQLTAPLHYTPSELYHYIDTVLRAGSRHDENNLRFVTDAAFIAENYDFDKVAFTAKLTDFEDKMAFARNIVADLNRHISINIDLDKHEYQLIFVD</sequence>